<dbReference type="KEGG" id="dma:DMR_43060"/>
<proteinExistence type="predicted"/>
<dbReference type="AlphaFoldDB" id="C4XQR3"/>
<sequence>MICLHRKSPRLSRGALTAPGFLGHQKTAVSIQVVRLLAAAPLPMTVAVALGLLSALWLGLFCTASIRAALAMAGASAGGAMLSVCDALSRLAEARRVRHILARRGFDPRVFDAMARSRCQRDAALHAARQAGCIDKAKAHYRSRGFAWYHLLPQGTTNAPWRLLAPRFLKGSFLAFRRPRRPRP</sequence>
<reference evidence="2 3" key="1">
    <citation type="journal article" date="2009" name="Genome Res.">
        <title>Whole genome sequence of Desulfovibrio magneticus strain RS-1 revealed common gene clusters in magnetotactic bacteria.</title>
        <authorList>
            <person name="Nakazawa H."/>
            <person name="Arakaki A."/>
            <person name="Narita-Yamada S."/>
            <person name="Yashiro I."/>
            <person name="Jinno K."/>
            <person name="Aoki N."/>
            <person name="Tsuruyama A."/>
            <person name="Okamura Y."/>
            <person name="Tanikawa S."/>
            <person name="Fujita N."/>
            <person name="Takeyama H."/>
            <person name="Matsunaga T."/>
        </authorList>
    </citation>
    <scope>NUCLEOTIDE SEQUENCE [LARGE SCALE GENOMIC DNA]</scope>
    <source>
        <strain evidence="3">ATCC 700980 / DSM 13731 / RS-1</strain>
    </source>
</reference>
<organism evidence="2 3">
    <name type="scientific">Solidesulfovibrio magneticus (strain ATCC 700980 / DSM 13731 / RS-1)</name>
    <name type="common">Desulfovibrio magneticus</name>
    <dbReference type="NCBI Taxonomy" id="573370"/>
    <lineage>
        <taxon>Bacteria</taxon>
        <taxon>Pseudomonadati</taxon>
        <taxon>Thermodesulfobacteriota</taxon>
        <taxon>Desulfovibrionia</taxon>
        <taxon>Desulfovibrionales</taxon>
        <taxon>Desulfovibrionaceae</taxon>
        <taxon>Solidesulfovibrio</taxon>
    </lineage>
</organism>
<dbReference type="STRING" id="573370.DMR_43060"/>
<evidence type="ECO:0000313" key="3">
    <source>
        <dbReference type="Proteomes" id="UP000009071"/>
    </source>
</evidence>
<keyword evidence="1" id="KW-1133">Transmembrane helix</keyword>
<evidence type="ECO:0000256" key="1">
    <source>
        <dbReference type="SAM" id="Phobius"/>
    </source>
</evidence>
<dbReference type="HOGENOM" id="CLU_113233_0_0_7"/>
<gene>
    <name evidence="2" type="ordered locus">DMR_43060</name>
</gene>
<feature type="transmembrane region" description="Helical" evidence="1">
    <location>
        <begin position="36"/>
        <end position="60"/>
    </location>
</feature>
<keyword evidence="1" id="KW-0812">Transmembrane</keyword>
<keyword evidence="3" id="KW-1185">Reference proteome</keyword>
<dbReference type="EMBL" id="AP010904">
    <property type="protein sequence ID" value="BAH77797.1"/>
    <property type="molecule type" value="Genomic_DNA"/>
</dbReference>
<feature type="transmembrane region" description="Helical" evidence="1">
    <location>
        <begin position="66"/>
        <end position="88"/>
    </location>
</feature>
<evidence type="ECO:0000313" key="2">
    <source>
        <dbReference type="EMBL" id="BAH77797.1"/>
    </source>
</evidence>
<keyword evidence="1" id="KW-0472">Membrane</keyword>
<protein>
    <submittedName>
        <fullName evidence="2">Uncharacterized protein</fullName>
    </submittedName>
</protein>
<dbReference type="Proteomes" id="UP000009071">
    <property type="component" value="Chromosome"/>
</dbReference>
<accession>C4XQR3</accession>
<dbReference type="eggNOG" id="ENOG502ZBPZ">
    <property type="taxonomic scope" value="Bacteria"/>
</dbReference>
<name>C4XQR3_SOLM1</name>